<feature type="transmembrane region" description="Helical" evidence="1">
    <location>
        <begin position="93"/>
        <end position="112"/>
    </location>
</feature>
<sequence>MHAVAVDFCARGASLREKQGTATNTAPFLQRCPYTLNSLSVKWHDQCIQRPSSPFHITPFYTHPPFAFQHFPAHRNFPLRHDATISIGSRQSFLAVFGFALHLPLLACFIPISLTGYKAEDKPCESLYPALL</sequence>
<protein>
    <submittedName>
        <fullName evidence="2">Uncharacterized protein</fullName>
    </submittedName>
</protein>
<dbReference type="EMBL" id="MU006561">
    <property type="protein sequence ID" value="KAF2752132.1"/>
    <property type="molecule type" value="Genomic_DNA"/>
</dbReference>
<keyword evidence="1" id="KW-0812">Transmembrane</keyword>
<evidence type="ECO:0000256" key="1">
    <source>
        <dbReference type="SAM" id="Phobius"/>
    </source>
</evidence>
<organism evidence="2 3">
    <name type="scientific">Sporormia fimetaria CBS 119925</name>
    <dbReference type="NCBI Taxonomy" id="1340428"/>
    <lineage>
        <taxon>Eukaryota</taxon>
        <taxon>Fungi</taxon>
        <taxon>Dikarya</taxon>
        <taxon>Ascomycota</taxon>
        <taxon>Pezizomycotina</taxon>
        <taxon>Dothideomycetes</taxon>
        <taxon>Pleosporomycetidae</taxon>
        <taxon>Pleosporales</taxon>
        <taxon>Sporormiaceae</taxon>
        <taxon>Sporormia</taxon>
    </lineage>
</organism>
<reference evidence="2" key="1">
    <citation type="journal article" date="2020" name="Stud. Mycol.">
        <title>101 Dothideomycetes genomes: a test case for predicting lifestyles and emergence of pathogens.</title>
        <authorList>
            <person name="Haridas S."/>
            <person name="Albert R."/>
            <person name="Binder M."/>
            <person name="Bloem J."/>
            <person name="Labutti K."/>
            <person name="Salamov A."/>
            <person name="Andreopoulos B."/>
            <person name="Baker S."/>
            <person name="Barry K."/>
            <person name="Bills G."/>
            <person name="Bluhm B."/>
            <person name="Cannon C."/>
            <person name="Castanera R."/>
            <person name="Culley D."/>
            <person name="Daum C."/>
            <person name="Ezra D."/>
            <person name="Gonzalez J."/>
            <person name="Henrissat B."/>
            <person name="Kuo A."/>
            <person name="Liang C."/>
            <person name="Lipzen A."/>
            <person name="Lutzoni F."/>
            <person name="Magnuson J."/>
            <person name="Mondo S."/>
            <person name="Nolan M."/>
            <person name="Ohm R."/>
            <person name="Pangilinan J."/>
            <person name="Park H.-J."/>
            <person name="Ramirez L."/>
            <person name="Alfaro M."/>
            <person name="Sun H."/>
            <person name="Tritt A."/>
            <person name="Yoshinaga Y."/>
            <person name="Zwiers L.-H."/>
            <person name="Turgeon B."/>
            <person name="Goodwin S."/>
            <person name="Spatafora J."/>
            <person name="Crous P."/>
            <person name="Grigoriev I."/>
        </authorList>
    </citation>
    <scope>NUCLEOTIDE SEQUENCE</scope>
    <source>
        <strain evidence="2">CBS 119925</strain>
    </source>
</reference>
<dbReference type="AlphaFoldDB" id="A0A6A6VND4"/>
<keyword evidence="1" id="KW-0472">Membrane</keyword>
<keyword evidence="1" id="KW-1133">Transmembrane helix</keyword>
<gene>
    <name evidence="2" type="ORF">M011DRAFT_17080</name>
</gene>
<name>A0A6A6VND4_9PLEO</name>
<proteinExistence type="predicted"/>
<accession>A0A6A6VND4</accession>
<keyword evidence="3" id="KW-1185">Reference proteome</keyword>
<evidence type="ECO:0000313" key="3">
    <source>
        <dbReference type="Proteomes" id="UP000799440"/>
    </source>
</evidence>
<evidence type="ECO:0000313" key="2">
    <source>
        <dbReference type="EMBL" id="KAF2752132.1"/>
    </source>
</evidence>
<dbReference type="Proteomes" id="UP000799440">
    <property type="component" value="Unassembled WGS sequence"/>
</dbReference>